<dbReference type="Gene3D" id="3.40.50.620">
    <property type="entry name" value="HUPs"/>
    <property type="match status" value="1"/>
</dbReference>
<comment type="similarity">
    <text evidence="1">Belongs to the universal stress protein A family.</text>
</comment>
<evidence type="ECO:0000313" key="3">
    <source>
        <dbReference type="EMBL" id="KHL01897.1"/>
    </source>
</evidence>
<name>A0A0B2AJE4_9MICC</name>
<dbReference type="SUPFAM" id="SSF52402">
    <property type="entry name" value="Adenine nucleotide alpha hydrolases-like"/>
    <property type="match status" value="1"/>
</dbReference>
<evidence type="ECO:0000313" key="4">
    <source>
        <dbReference type="Proteomes" id="UP000030982"/>
    </source>
</evidence>
<dbReference type="AlphaFoldDB" id="A0A0B2AJE4"/>
<comment type="caution">
    <text evidence="3">The sequence shown here is derived from an EMBL/GenBank/DDBJ whole genome shotgun (WGS) entry which is preliminary data.</text>
</comment>
<dbReference type="InterPro" id="IPR006015">
    <property type="entry name" value="Universal_stress_UspA"/>
</dbReference>
<accession>A0A0B2AJE4</accession>
<reference evidence="3 4" key="1">
    <citation type="submission" date="2014-09" db="EMBL/GenBank/DDBJ databases">
        <title>Genome sequence of Sinomonas sp. MUSC 117.</title>
        <authorList>
            <person name="Lee L.-H."/>
        </authorList>
    </citation>
    <scope>NUCLEOTIDE SEQUENCE [LARGE SCALE GENOMIC DNA]</scope>
    <source>
        <strain evidence="3 4">MUSC 117</strain>
    </source>
</reference>
<dbReference type="PANTHER" id="PTHR31964:SF113">
    <property type="entry name" value="USPA DOMAIN-CONTAINING PROTEIN"/>
    <property type="match status" value="1"/>
</dbReference>
<dbReference type="PANTHER" id="PTHR31964">
    <property type="entry name" value="ADENINE NUCLEOTIDE ALPHA HYDROLASES-LIKE SUPERFAMILY PROTEIN"/>
    <property type="match status" value="1"/>
</dbReference>
<proteinExistence type="inferred from homology"/>
<dbReference type="Proteomes" id="UP000030982">
    <property type="component" value="Unassembled WGS sequence"/>
</dbReference>
<dbReference type="Pfam" id="PF00582">
    <property type="entry name" value="Usp"/>
    <property type="match status" value="1"/>
</dbReference>
<dbReference type="EMBL" id="JTDL01000136">
    <property type="protein sequence ID" value="KHL01897.1"/>
    <property type="molecule type" value="Genomic_DNA"/>
</dbReference>
<dbReference type="InterPro" id="IPR014729">
    <property type="entry name" value="Rossmann-like_a/b/a_fold"/>
</dbReference>
<dbReference type="InterPro" id="IPR006016">
    <property type="entry name" value="UspA"/>
</dbReference>
<keyword evidence="4" id="KW-1185">Reference proteome</keyword>
<gene>
    <name evidence="3" type="ORF">LK10_14100</name>
</gene>
<organism evidence="3 4">
    <name type="scientific">Sinomonas humi</name>
    <dbReference type="NCBI Taxonomy" id="1338436"/>
    <lineage>
        <taxon>Bacteria</taxon>
        <taxon>Bacillati</taxon>
        <taxon>Actinomycetota</taxon>
        <taxon>Actinomycetes</taxon>
        <taxon>Micrococcales</taxon>
        <taxon>Micrococcaceae</taxon>
        <taxon>Sinomonas</taxon>
    </lineage>
</organism>
<dbReference type="CDD" id="cd00293">
    <property type="entry name" value="USP-like"/>
    <property type="match status" value="1"/>
</dbReference>
<dbReference type="OrthoDB" id="6174426at2"/>
<dbReference type="RefSeq" id="WP_043124892.1">
    <property type="nucleotide sequence ID" value="NZ_JTDL01000136.1"/>
</dbReference>
<evidence type="ECO:0000256" key="1">
    <source>
        <dbReference type="ARBA" id="ARBA00008791"/>
    </source>
</evidence>
<feature type="domain" description="UspA" evidence="2">
    <location>
        <begin position="10"/>
        <end position="141"/>
    </location>
</feature>
<dbReference type="PRINTS" id="PR01438">
    <property type="entry name" value="UNVRSLSTRESS"/>
</dbReference>
<sequence length="146" mass="14904">MSDNPAFVAVAGIDGSAQSREALAWAVEEAGLRGGRVVAVTAWEFPLLVTGLEAVSMEREAFANAATHVLDLAVGAVARPDVPIETLVGHGSPAKVILEAARDADVVVVGSRGLGGFAGLLLGSVSAHLVHHCPCTVVVIRHQGTP</sequence>
<dbReference type="STRING" id="1338436.LK10_14100"/>
<protein>
    <recommendedName>
        <fullName evidence="2">UspA domain-containing protein</fullName>
    </recommendedName>
</protein>
<evidence type="ECO:0000259" key="2">
    <source>
        <dbReference type="Pfam" id="PF00582"/>
    </source>
</evidence>